<dbReference type="Proteomes" id="UP001597286">
    <property type="component" value="Unassembled WGS sequence"/>
</dbReference>
<sequence>MATEPAAPDPSLGLHAARVLAGTVAVTADLALAAGRTTVRAVSRLPRPAPLDASVRALTERGDAALDAVADAARVVLRAVIREVLVAFLSEADLTRIVKENVDLDELAKGIDVDAVVARADLERIVGRLDLDAIVDTVDLDRAVRRVALDAVVDRVDLDRAVARVDLDSAVRRVDVDAIAARLDIDAVIDRIDLVGLADQVIEGVDLPEIIRESTGSLSEEAVRGVRSQGMHADDAVAGFVGRLFGRDQPANGTDESGDR</sequence>
<keyword evidence="2" id="KW-1185">Reference proteome</keyword>
<dbReference type="EMBL" id="JBHUFB010000013">
    <property type="protein sequence ID" value="MFD1813994.1"/>
    <property type="molecule type" value="Genomic_DNA"/>
</dbReference>
<protein>
    <submittedName>
        <fullName evidence="1">Uncharacterized protein</fullName>
    </submittedName>
</protein>
<proteinExistence type="predicted"/>
<organism evidence="1 2">
    <name type="scientific">Rhodococcus gannanensis</name>
    <dbReference type="NCBI Taxonomy" id="1960308"/>
    <lineage>
        <taxon>Bacteria</taxon>
        <taxon>Bacillati</taxon>
        <taxon>Actinomycetota</taxon>
        <taxon>Actinomycetes</taxon>
        <taxon>Mycobacteriales</taxon>
        <taxon>Nocardiaceae</taxon>
        <taxon>Rhodococcus</taxon>
    </lineage>
</organism>
<evidence type="ECO:0000313" key="2">
    <source>
        <dbReference type="Proteomes" id="UP001597286"/>
    </source>
</evidence>
<gene>
    <name evidence="1" type="ORF">ACFSJG_17405</name>
</gene>
<name>A0ABW4P8F0_9NOCA</name>
<dbReference type="RefSeq" id="WP_378486499.1">
    <property type="nucleotide sequence ID" value="NZ_JBHUFB010000013.1"/>
</dbReference>
<evidence type="ECO:0000313" key="1">
    <source>
        <dbReference type="EMBL" id="MFD1813994.1"/>
    </source>
</evidence>
<accession>A0ABW4P8F0</accession>
<reference evidence="2" key="1">
    <citation type="journal article" date="2019" name="Int. J. Syst. Evol. Microbiol.">
        <title>The Global Catalogue of Microorganisms (GCM) 10K type strain sequencing project: providing services to taxonomists for standard genome sequencing and annotation.</title>
        <authorList>
            <consortium name="The Broad Institute Genomics Platform"/>
            <consortium name="The Broad Institute Genome Sequencing Center for Infectious Disease"/>
            <person name="Wu L."/>
            <person name="Ma J."/>
        </authorList>
    </citation>
    <scope>NUCLEOTIDE SEQUENCE [LARGE SCALE GENOMIC DNA]</scope>
    <source>
        <strain evidence="2">DT72</strain>
    </source>
</reference>
<comment type="caution">
    <text evidence="1">The sequence shown here is derived from an EMBL/GenBank/DDBJ whole genome shotgun (WGS) entry which is preliminary data.</text>
</comment>